<dbReference type="SUPFAM" id="SSF54928">
    <property type="entry name" value="RNA-binding domain, RBD"/>
    <property type="match status" value="1"/>
</dbReference>
<accession>A0AA38SC27</accession>
<feature type="compositionally biased region" description="Basic and acidic residues" evidence="1">
    <location>
        <begin position="406"/>
        <end position="426"/>
    </location>
</feature>
<dbReference type="Pfam" id="PF13966">
    <property type="entry name" value="zf-RVT"/>
    <property type="match status" value="1"/>
</dbReference>
<dbReference type="PANTHER" id="PTHR33116">
    <property type="entry name" value="REVERSE TRANSCRIPTASE ZINC-BINDING DOMAIN-CONTAINING PROTEIN-RELATED-RELATED"/>
    <property type="match status" value="1"/>
</dbReference>
<dbReference type="PROSITE" id="PS00726">
    <property type="entry name" value="AP_NUCLEASE_F1_1"/>
    <property type="match status" value="1"/>
</dbReference>
<dbReference type="EMBL" id="JARYMX010000007">
    <property type="protein sequence ID" value="KAJ9539578.1"/>
    <property type="molecule type" value="Genomic_DNA"/>
</dbReference>
<dbReference type="Proteomes" id="UP001172457">
    <property type="component" value="Chromosome 7"/>
</dbReference>
<dbReference type="Pfam" id="PF03372">
    <property type="entry name" value="Exo_endo_phos"/>
    <property type="match status" value="1"/>
</dbReference>
<dbReference type="GO" id="GO:0004519">
    <property type="term" value="F:endonuclease activity"/>
    <property type="evidence" value="ECO:0007669"/>
    <property type="project" value="InterPro"/>
</dbReference>
<dbReference type="InterPro" id="IPR036691">
    <property type="entry name" value="Endo/exonu/phosph_ase_sf"/>
</dbReference>
<feature type="compositionally biased region" description="Acidic residues" evidence="1">
    <location>
        <begin position="379"/>
        <end position="391"/>
    </location>
</feature>
<feature type="compositionally biased region" description="Polar residues" evidence="1">
    <location>
        <begin position="142"/>
        <end position="152"/>
    </location>
</feature>
<sequence>MRERVARERFRGAGGRESARERVDTGTRFRGYSGAAHVGINRWVFNRREISYFFYNFPEGCEVEQLWRTFKRCGKAVDIYMARKRLKNGQQFGFIRFLVVGRDISLERNLSNVWIGHYKLKIFLADRGRATEKKVHSEGNRSRSMSKNNKGWDSNRDDRSFADVVRTGNNPAEEMVGINEKRKQKEDSVEHHVENVVGTWISDEENSKYLEKCLVGRISSLDNIEALSRLVSKTMDGCSLKYLGGRQMLIYFQDSELLKSVVENTNHGIHYWVKELSRWSAGFRASERVTWIRITGVPLHGWNEKVFSSIAEKWGLVLKFRNCNFLEDYNLCGGKVMICTHIITPINEVGAIKVGNFFYRIAIVEEENMVNMEDLDFVSESTMESESDDSGGSDSNSEWGSEEEDLTGRESGREDEATNQKIEDTGSHQAGEKGGTPLAGFDRSSEPERDQVIQTGSRKINDGIEFQDKVGGDKIIIEPLEPVESDKGREEQSSLKEKSQPFYAGLEELDVGSDRPKINSDKPNDKAQAEVKHNSGPANNVNPSSYSKEGESEGLKKMPSQKSKTRIAEPISIGRGKMSIHLMKRLARNKHKKTSQSKEGKPSHGDSKKDSRKGSKSKSTESEGSMNSLRYELGSKEADSGIRDFGEKLGILSLNVRGLGAPSKKSWVRELVSKVKPDILGIQETKLKSWGSNLSNQIWGAGCFDSAVVDARGNSGGIATIWNKDLFSCNYVVEENEFLAIIGAWSGRDELMGFVNVYGPNSTADRKVLWSKLQLLLSKEEVNWCVFGDFNEVRNIEERLNCGSNQGGMEDFNNFISDSGLVEVPLFGRRFTRVSDDGTKFSKLDRFLISDSFGAIWRNLGARAIERNWSDHTPILLDNSNVDFGPRPFKFFNAWLKEDSIDGVVRTAWAIGVNARKPDRILVEKLKNVKTALKEWNKKVFGKLDSEISSFKEKMLRLEKKAEREGWLEDEQDQWLEARRFKFSKEEVEKPSLRGCNFKKISSDDAIALEATFGEEEVWEAIKGCGSNKSPGPDGFTFGFVKRFWSLIKGDVLKALHWFWDKEDISAGCNAAFITLIPKVKCPEDLGDFRPISLIGVFYKIVAKVLAERLKKVIDKLISPTQTAFIKKRQILDGALIANEMVEFLRKKKQSGLIFKVDFEKAYDSVDWDCLLGTLARMGFGKKWIGWIQACLRSSTVSILLNGSPTKEFRMGKGLRQGDPMAPFLFLIVAENLNLLMEEAVDKGLYHGIKVGNEEVIISHLQFADDAIFFGEWSLVNLKNLLKILECFRLLSGMKINMRKSKLYGVNTCEGAVEAWARGAGCLGGELPFTYLGIPVGASMRKLESWKSVIEKLKGKLSSWKAKLISFGGRLTLVKSVLGSTPLYLMSLFRVPRGVLSELERVRKNFFWGGGESGVNGKRTHAWVNWNQTVSSFDKGGLAIGSLSTMNQALLAKWWWRSLSENGALWLKVIKSVYGACGGLDGRGGSGRGGSSVWGHVLGVVKELDETGLNFSGSFRRVVGEGKETSFWMDRWIGNSNLFSAFPRLARLELNLETNIAGKGSWVGDAWVWNWSWRRCPRGREVGELEELENLLSGWYPVRGREDKWEWSNSSDGGFSTKKVREMLGEGGSIGEESGGTLWCSAIPRKVNVFMWRARLGRLPTRSRLDKMGVDIDSILCPRCGECVEDVDHALLKCEEIASLWSRVKRWWNITSPLEDSLSQFLREDAALLKSSKGNHGWVGLKWCFLYLVWHHRNKIIFSGERSRVNDIFFEWQRVTFEWMSCRIKDGSGDWFSWLAGPQG</sequence>
<dbReference type="Pfam" id="PF00078">
    <property type="entry name" value="RVT_1"/>
    <property type="match status" value="1"/>
</dbReference>
<organism evidence="3 4">
    <name type="scientific">Centaurea solstitialis</name>
    <name type="common">yellow star-thistle</name>
    <dbReference type="NCBI Taxonomy" id="347529"/>
    <lineage>
        <taxon>Eukaryota</taxon>
        <taxon>Viridiplantae</taxon>
        <taxon>Streptophyta</taxon>
        <taxon>Embryophyta</taxon>
        <taxon>Tracheophyta</taxon>
        <taxon>Spermatophyta</taxon>
        <taxon>Magnoliopsida</taxon>
        <taxon>eudicotyledons</taxon>
        <taxon>Gunneridae</taxon>
        <taxon>Pentapetalae</taxon>
        <taxon>asterids</taxon>
        <taxon>campanulids</taxon>
        <taxon>Asterales</taxon>
        <taxon>Asteraceae</taxon>
        <taxon>Carduoideae</taxon>
        <taxon>Cardueae</taxon>
        <taxon>Centaureinae</taxon>
        <taxon>Centaurea</taxon>
    </lineage>
</organism>
<evidence type="ECO:0000256" key="1">
    <source>
        <dbReference type="SAM" id="MobiDB-lite"/>
    </source>
</evidence>
<feature type="compositionally biased region" description="Basic and acidic residues" evidence="1">
    <location>
        <begin position="596"/>
        <end position="621"/>
    </location>
</feature>
<dbReference type="InterPro" id="IPR020847">
    <property type="entry name" value="AP_endonuclease_F1_BS"/>
</dbReference>
<reference evidence="3" key="1">
    <citation type="submission" date="2023-03" db="EMBL/GenBank/DDBJ databases">
        <title>Chromosome-scale reference genome and RAD-based genetic map of yellow starthistle (Centaurea solstitialis) reveal putative structural variation and QTLs associated with invader traits.</title>
        <authorList>
            <person name="Reatini B."/>
            <person name="Cang F.A."/>
            <person name="Jiang Q."/>
            <person name="Mckibben M.T.W."/>
            <person name="Barker M.S."/>
            <person name="Rieseberg L.H."/>
            <person name="Dlugosch K.M."/>
        </authorList>
    </citation>
    <scope>NUCLEOTIDE SEQUENCE</scope>
    <source>
        <strain evidence="3">CAN-66</strain>
        <tissue evidence="3">Leaf</tissue>
    </source>
</reference>
<feature type="domain" description="Reverse transcriptase" evidence="2">
    <location>
        <begin position="1058"/>
        <end position="1336"/>
    </location>
</feature>
<dbReference type="Gene3D" id="3.60.10.10">
    <property type="entry name" value="Endonuclease/exonuclease/phosphatase"/>
    <property type="match status" value="1"/>
</dbReference>
<dbReference type="SUPFAM" id="SSF56219">
    <property type="entry name" value="DNase I-like"/>
    <property type="match status" value="1"/>
</dbReference>
<dbReference type="PANTHER" id="PTHR33116:SF78">
    <property type="entry name" value="OS12G0587133 PROTEIN"/>
    <property type="match status" value="1"/>
</dbReference>
<dbReference type="GO" id="GO:0003677">
    <property type="term" value="F:DNA binding"/>
    <property type="evidence" value="ECO:0007669"/>
    <property type="project" value="InterPro"/>
</dbReference>
<gene>
    <name evidence="3" type="ORF">OSB04_026084</name>
</gene>
<feature type="compositionally biased region" description="Basic and acidic residues" evidence="1">
    <location>
        <begin position="459"/>
        <end position="476"/>
    </location>
</feature>
<comment type="caution">
    <text evidence="3">The sequence shown here is derived from an EMBL/GenBank/DDBJ whole genome shotgun (WGS) entry which is preliminary data.</text>
</comment>
<dbReference type="CDD" id="cd01650">
    <property type="entry name" value="RT_nLTR_like"/>
    <property type="match status" value="1"/>
</dbReference>
<dbReference type="InterPro" id="IPR035979">
    <property type="entry name" value="RBD_domain_sf"/>
</dbReference>
<dbReference type="GO" id="GO:0006281">
    <property type="term" value="P:DNA repair"/>
    <property type="evidence" value="ECO:0007669"/>
    <property type="project" value="InterPro"/>
</dbReference>
<feature type="compositionally biased region" description="Basic and acidic residues" evidence="1">
    <location>
        <begin position="484"/>
        <end position="499"/>
    </location>
</feature>
<dbReference type="InterPro" id="IPR043502">
    <property type="entry name" value="DNA/RNA_pol_sf"/>
</dbReference>
<feature type="region of interest" description="Disordered" evidence="1">
    <location>
        <begin position="134"/>
        <end position="158"/>
    </location>
</feature>
<feature type="region of interest" description="Disordered" evidence="1">
    <location>
        <begin position="379"/>
        <end position="628"/>
    </location>
</feature>
<protein>
    <recommendedName>
        <fullName evidence="2">Reverse transcriptase domain-containing protein</fullName>
    </recommendedName>
</protein>
<feature type="compositionally biased region" description="Polar residues" evidence="1">
    <location>
        <begin position="536"/>
        <end position="547"/>
    </location>
</feature>
<keyword evidence="4" id="KW-1185">Reference proteome</keyword>
<dbReference type="PROSITE" id="PS50878">
    <property type="entry name" value="RT_POL"/>
    <property type="match status" value="1"/>
</dbReference>
<evidence type="ECO:0000313" key="4">
    <source>
        <dbReference type="Proteomes" id="UP001172457"/>
    </source>
</evidence>
<dbReference type="SUPFAM" id="SSF56672">
    <property type="entry name" value="DNA/RNA polymerases"/>
    <property type="match status" value="1"/>
</dbReference>
<evidence type="ECO:0000259" key="2">
    <source>
        <dbReference type="PROSITE" id="PS50878"/>
    </source>
</evidence>
<dbReference type="InterPro" id="IPR026960">
    <property type="entry name" value="RVT-Znf"/>
</dbReference>
<dbReference type="InterPro" id="IPR005135">
    <property type="entry name" value="Endo/exonuclease/phosphatase"/>
</dbReference>
<name>A0AA38SC27_9ASTR</name>
<feature type="compositionally biased region" description="Basic and acidic residues" evidence="1">
    <location>
        <begin position="512"/>
        <end position="533"/>
    </location>
</feature>
<feature type="compositionally biased region" description="Basic residues" evidence="1">
    <location>
        <begin position="582"/>
        <end position="595"/>
    </location>
</feature>
<evidence type="ECO:0000313" key="3">
    <source>
        <dbReference type="EMBL" id="KAJ9539578.1"/>
    </source>
</evidence>
<proteinExistence type="predicted"/>
<dbReference type="InterPro" id="IPR000477">
    <property type="entry name" value="RT_dom"/>
</dbReference>
<dbReference type="CDD" id="cd00590">
    <property type="entry name" value="RRM_SF"/>
    <property type="match status" value="1"/>
</dbReference>